<dbReference type="SUPFAM" id="SSF50939">
    <property type="entry name" value="Sialidases"/>
    <property type="match status" value="2"/>
</dbReference>
<dbReference type="Pfam" id="PF13180">
    <property type="entry name" value="PDZ_2"/>
    <property type="match status" value="1"/>
</dbReference>
<keyword evidence="1" id="KW-0677">Repeat</keyword>
<comment type="caution">
    <text evidence="4">The sequence shown here is derived from an EMBL/GenBank/DDBJ whole genome shotgun (WGS) entry which is preliminary data.</text>
</comment>
<dbReference type="Pfam" id="PF15902">
    <property type="entry name" value="Sortilin-Vps10"/>
    <property type="match status" value="1"/>
</dbReference>
<dbReference type="InterPro" id="IPR031778">
    <property type="entry name" value="Sortilin_N"/>
</dbReference>
<name>A0ABS5BV95_9BACT</name>
<feature type="region of interest" description="Disordered" evidence="2">
    <location>
        <begin position="417"/>
        <end position="441"/>
    </location>
</feature>
<dbReference type="InterPro" id="IPR001478">
    <property type="entry name" value="PDZ"/>
</dbReference>
<dbReference type="CDD" id="cd15482">
    <property type="entry name" value="Sialidase_non-viral"/>
    <property type="match status" value="3"/>
</dbReference>
<dbReference type="RefSeq" id="WP_210656775.1">
    <property type="nucleotide sequence ID" value="NZ_JAGKQQ010000001.1"/>
</dbReference>
<dbReference type="SUPFAM" id="SSF50156">
    <property type="entry name" value="PDZ domain-like"/>
    <property type="match status" value="1"/>
</dbReference>
<dbReference type="PANTHER" id="PTHR12106">
    <property type="entry name" value="SORTILIN RELATED"/>
    <property type="match status" value="1"/>
</dbReference>
<proteinExistence type="predicted"/>
<keyword evidence="5" id="KW-1185">Reference proteome</keyword>
<evidence type="ECO:0000256" key="1">
    <source>
        <dbReference type="ARBA" id="ARBA00022737"/>
    </source>
</evidence>
<accession>A0ABS5BV95</accession>
<sequence>MTSRHPRIALGLFALAIGMCLLIPPFGPSASAQPKGRQKGDKEKDAPAPNFTLPDSWAKSFSWRNIGPANMGGRITAISVFEADPSTYWVATASGGLLKTTNNGVTFAHQFDKEATVSIGDVCVSPSNRDIVWVGTGENNPRNSVSFGDGVYKSTDGGKTWKHMGLKKSFQTGRIRVHPTNPEVVFVGALGRLYGPNEERGLFKTTDGGKTWEKALYVDDKTGAIDVCLHPTDPDTIFVAMWERRRDEYDSWPGGGIPDGYDSYDPVQKWGAGAGIYKSTDGGKTFKKLTTGLPTSNMGRIGLDIYRKDPKVMFAVIDCEKIGMGVPPKKGAVGSAYLGLTGEDAEGETGAKVTRVVTNGPADTAGVKVDDVVNKMGNQVIKTYDEALAVAASAKPTDKVTVQLKRGDKDVTVELTYGDRPVPKGGGGFGGPGGASATRPFAANYGGQAANVQEQQGPDGFQYGGVYKSTDGGESWKRINSINPRPMYFSQIRVDPSDEKFVYILGVTVTASRDGGRTFQPGSRAIHDDQHALWIDPKDGRHMIVGTDGGFYSTYDRGANWDHHNNMALGQFYHVAVCNKKPYWVYGGLQDNGCWGQPSMSLRGGGPVNEDVISLNSGDGYVCRVDPNDPDQVYAESQNGGMVRYNLRTGERASIKPTPTQGGPRYRFNWNTPYILSAANSHILYSAGNYVFKSVKKGDNPQIISPEISRTKHGSATALAESPRNPDVLFVGTDDGYLWRTKNGGKDWTNITDKIGLKKPTWIATIEPSRFADGRVYVCLDAHRMDDDSPHVYTTDDLGETWKPITGNLPVGSTRCLREDVTNPNLLFCGTEFALFASLDRGKSWTKINNNLPTVAVHEVAIHPTAGEIVAATHGRSLWILDVTALRQMASEKINDEVTLYKPNAVVRWQSLPSRGRSGRRFVGENPAPGAHIFYSLPKKATKVALEFQDIDGKKVGELTGGIDPGLHKLTWSTSAGGGGGGGFPGGGGGGGRFGGRQVPAGAYRIVLTVDGQTQSQSFTIEGDPAPARVLTGEEEDEEEDDDR</sequence>
<dbReference type="InterPro" id="IPR050310">
    <property type="entry name" value="VPS10-sortilin"/>
</dbReference>
<dbReference type="EMBL" id="JAGKQQ010000001">
    <property type="protein sequence ID" value="MBP3957581.1"/>
    <property type="molecule type" value="Genomic_DNA"/>
</dbReference>
<feature type="region of interest" description="Disordered" evidence="2">
    <location>
        <begin position="31"/>
        <end position="53"/>
    </location>
</feature>
<gene>
    <name evidence="4" type="ORF">J8F10_20220</name>
</gene>
<reference evidence="4 5" key="1">
    <citation type="submission" date="2021-04" db="EMBL/GenBank/DDBJ databases">
        <authorList>
            <person name="Ivanova A."/>
        </authorList>
    </citation>
    <scope>NUCLEOTIDE SEQUENCE [LARGE SCALE GENOMIC DNA]</scope>
    <source>
        <strain evidence="4 5">G18</strain>
    </source>
</reference>
<dbReference type="Proteomes" id="UP000676565">
    <property type="component" value="Unassembled WGS sequence"/>
</dbReference>
<feature type="compositionally biased region" description="Gly residues" evidence="2">
    <location>
        <begin position="424"/>
        <end position="434"/>
    </location>
</feature>
<protein>
    <submittedName>
        <fullName evidence="4">PDZ domain-containing protein</fullName>
    </submittedName>
</protein>
<dbReference type="InterPro" id="IPR036034">
    <property type="entry name" value="PDZ_sf"/>
</dbReference>
<feature type="compositionally biased region" description="Acidic residues" evidence="2">
    <location>
        <begin position="1033"/>
        <end position="1044"/>
    </location>
</feature>
<evidence type="ECO:0000259" key="3">
    <source>
        <dbReference type="PROSITE" id="PS50106"/>
    </source>
</evidence>
<dbReference type="InterPro" id="IPR036278">
    <property type="entry name" value="Sialidase_sf"/>
</dbReference>
<dbReference type="InterPro" id="IPR015943">
    <property type="entry name" value="WD40/YVTN_repeat-like_dom_sf"/>
</dbReference>
<dbReference type="Gene3D" id="2.130.10.10">
    <property type="entry name" value="YVTN repeat-like/Quinoprotein amine dehydrogenase"/>
    <property type="match status" value="5"/>
</dbReference>
<feature type="domain" description="PDZ" evidence="3">
    <location>
        <begin position="325"/>
        <end position="408"/>
    </location>
</feature>
<evidence type="ECO:0000313" key="5">
    <source>
        <dbReference type="Proteomes" id="UP000676565"/>
    </source>
</evidence>
<dbReference type="PROSITE" id="PS50106">
    <property type="entry name" value="PDZ"/>
    <property type="match status" value="1"/>
</dbReference>
<dbReference type="PANTHER" id="PTHR12106:SF27">
    <property type="entry name" value="SORTILIN-RELATED RECEPTOR"/>
    <property type="match status" value="1"/>
</dbReference>
<dbReference type="SMART" id="SM00228">
    <property type="entry name" value="PDZ"/>
    <property type="match status" value="1"/>
</dbReference>
<feature type="region of interest" description="Disordered" evidence="2">
    <location>
        <begin position="1014"/>
        <end position="1044"/>
    </location>
</feature>
<evidence type="ECO:0000313" key="4">
    <source>
        <dbReference type="EMBL" id="MBP3957581.1"/>
    </source>
</evidence>
<evidence type="ECO:0000256" key="2">
    <source>
        <dbReference type="SAM" id="MobiDB-lite"/>
    </source>
</evidence>
<dbReference type="Gene3D" id="2.30.42.10">
    <property type="match status" value="1"/>
</dbReference>
<organism evidence="4 5">
    <name type="scientific">Gemmata palustris</name>
    <dbReference type="NCBI Taxonomy" id="2822762"/>
    <lineage>
        <taxon>Bacteria</taxon>
        <taxon>Pseudomonadati</taxon>
        <taxon>Planctomycetota</taxon>
        <taxon>Planctomycetia</taxon>
        <taxon>Gemmatales</taxon>
        <taxon>Gemmataceae</taxon>
        <taxon>Gemmata</taxon>
    </lineage>
</organism>